<dbReference type="AlphaFoldDB" id="A0A2T0B1Z4"/>
<dbReference type="EMBL" id="PVXO01000060">
    <property type="protein sequence ID" value="PRR77670.1"/>
    <property type="molecule type" value="Genomic_DNA"/>
</dbReference>
<comment type="caution">
    <text evidence="2">The sequence shown here is derived from an EMBL/GenBank/DDBJ whole genome shotgun (WGS) entry which is preliminary data.</text>
</comment>
<protein>
    <submittedName>
        <fullName evidence="2">Uncharacterized protein</fullName>
    </submittedName>
</protein>
<organism evidence="2 3">
    <name type="scientific">Clostridium liquoris</name>
    <dbReference type="NCBI Taxonomy" id="1289519"/>
    <lineage>
        <taxon>Bacteria</taxon>
        <taxon>Bacillati</taxon>
        <taxon>Bacillota</taxon>
        <taxon>Clostridia</taxon>
        <taxon>Eubacteriales</taxon>
        <taxon>Clostridiaceae</taxon>
        <taxon>Clostridium</taxon>
    </lineage>
</organism>
<dbReference type="Proteomes" id="UP000239706">
    <property type="component" value="Unassembled WGS sequence"/>
</dbReference>
<reference evidence="2 3" key="1">
    <citation type="submission" date="2018-03" db="EMBL/GenBank/DDBJ databases">
        <title>Genome sequence of Clostridium liquoris DSM 100320.</title>
        <authorList>
            <person name="Poehlein A."/>
            <person name="Daniel R."/>
        </authorList>
    </citation>
    <scope>NUCLEOTIDE SEQUENCE [LARGE SCALE GENOMIC DNA]</scope>
    <source>
        <strain evidence="2 3">DSM 100320</strain>
    </source>
</reference>
<proteinExistence type="predicted"/>
<evidence type="ECO:0000313" key="2">
    <source>
        <dbReference type="EMBL" id="PRR77670.1"/>
    </source>
</evidence>
<gene>
    <name evidence="2" type="ORF">CLLI_22340</name>
</gene>
<feature type="transmembrane region" description="Helical" evidence="1">
    <location>
        <begin position="6"/>
        <end position="27"/>
    </location>
</feature>
<name>A0A2T0B1Z4_9CLOT</name>
<keyword evidence="1" id="KW-0812">Transmembrane</keyword>
<evidence type="ECO:0000313" key="3">
    <source>
        <dbReference type="Proteomes" id="UP000239706"/>
    </source>
</evidence>
<keyword evidence="3" id="KW-1185">Reference proteome</keyword>
<dbReference type="RefSeq" id="WP_170063715.1">
    <property type="nucleotide sequence ID" value="NZ_PVXO01000060.1"/>
</dbReference>
<sequence length="47" mass="5187">MMGVVALIYISMAVCLVVGILSARYAIRKVKSVEIERTDLIKTCKNS</sequence>
<accession>A0A2T0B1Z4</accession>
<keyword evidence="1" id="KW-0472">Membrane</keyword>
<evidence type="ECO:0000256" key="1">
    <source>
        <dbReference type="SAM" id="Phobius"/>
    </source>
</evidence>
<keyword evidence="1" id="KW-1133">Transmembrane helix</keyword>